<dbReference type="InterPro" id="IPR051694">
    <property type="entry name" value="Immunoregulatory_rcpt-like"/>
</dbReference>
<proteinExistence type="predicted"/>
<dbReference type="Gene3D" id="3.80.20.20">
    <property type="entry name" value="Receptor L-domain"/>
    <property type="match status" value="1"/>
</dbReference>
<evidence type="ECO:0000313" key="10">
    <source>
        <dbReference type="Proteomes" id="UP001147747"/>
    </source>
</evidence>
<dbReference type="Pfam" id="PF01030">
    <property type="entry name" value="Recep_L_domain"/>
    <property type="match status" value="1"/>
</dbReference>
<dbReference type="GeneID" id="81365145"/>
<evidence type="ECO:0000313" key="9">
    <source>
        <dbReference type="EMBL" id="KAJ5407645.1"/>
    </source>
</evidence>
<evidence type="ECO:0000256" key="6">
    <source>
        <dbReference type="SAM" id="Phobius"/>
    </source>
</evidence>
<feature type="transmembrane region" description="Helical" evidence="6">
    <location>
        <begin position="204"/>
        <end position="225"/>
    </location>
</feature>
<reference evidence="9" key="2">
    <citation type="journal article" date="2023" name="IMA Fungus">
        <title>Comparative genomic study of the Penicillium genus elucidates a diverse pangenome and 15 lateral gene transfer events.</title>
        <authorList>
            <person name="Petersen C."/>
            <person name="Sorensen T."/>
            <person name="Nielsen M.R."/>
            <person name="Sondergaard T.E."/>
            <person name="Sorensen J.L."/>
            <person name="Fitzpatrick D.A."/>
            <person name="Frisvad J.C."/>
            <person name="Nielsen K.L."/>
        </authorList>
    </citation>
    <scope>NUCLEOTIDE SEQUENCE</scope>
    <source>
        <strain evidence="9">IBT 29677</strain>
    </source>
</reference>
<feature type="compositionally biased region" description="Low complexity" evidence="5">
    <location>
        <begin position="240"/>
        <end position="263"/>
    </location>
</feature>
<feature type="chain" id="PRO_5040861360" description="Receptor L-domain domain-containing protein" evidence="7">
    <location>
        <begin position="21"/>
        <end position="320"/>
    </location>
</feature>
<comment type="caution">
    <text evidence="9">The sequence shown here is derived from an EMBL/GenBank/DDBJ whole genome shotgun (WGS) entry which is preliminary data.</text>
</comment>
<organism evidence="9 10">
    <name type="scientific">Penicillium cosmopolitanum</name>
    <dbReference type="NCBI Taxonomy" id="1131564"/>
    <lineage>
        <taxon>Eukaryota</taxon>
        <taxon>Fungi</taxon>
        <taxon>Dikarya</taxon>
        <taxon>Ascomycota</taxon>
        <taxon>Pezizomycotina</taxon>
        <taxon>Eurotiomycetes</taxon>
        <taxon>Eurotiomycetidae</taxon>
        <taxon>Eurotiales</taxon>
        <taxon>Aspergillaceae</taxon>
        <taxon>Penicillium</taxon>
    </lineage>
</organism>
<evidence type="ECO:0000256" key="3">
    <source>
        <dbReference type="ARBA" id="ARBA00022989"/>
    </source>
</evidence>
<feature type="signal peptide" evidence="7">
    <location>
        <begin position="1"/>
        <end position="20"/>
    </location>
</feature>
<evidence type="ECO:0000256" key="4">
    <source>
        <dbReference type="ARBA" id="ARBA00023136"/>
    </source>
</evidence>
<accession>A0A9W9W766</accession>
<name>A0A9W9W766_9EURO</name>
<evidence type="ECO:0000256" key="7">
    <source>
        <dbReference type="SAM" id="SignalP"/>
    </source>
</evidence>
<feature type="region of interest" description="Disordered" evidence="5">
    <location>
        <begin position="233"/>
        <end position="320"/>
    </location>
</feature>
<dbReference type="SUPFAM" id="SSF52058">
    <property type="entry name" value="L domain-like"/>
    <property type="match status" value="1"/>
</dbReference>
<sequence>MHVSFFFLIAALWQTATVVADDIACKTSVTINSQSDANNLTNCETLQGSVTISSSASGTITLSNVQEIKGSFSVETGSSINTLVLPKLEKLQGALTLANLDSLASLTLNDLSQASSISITRNSNLKYLTFPQLEEVDGELTLTGAFSSISLPSLDQVKGSATIRGSSSMSCSAFDKFNSDDVFKSSYSCSSGSSGSSLSAGAKAGIAIGVVVVVMLIVVMVWFFLRRRRQQRAKNTRSVSPESPFSEESAEKPPQVQEQVVPVGELKPPLPRKPVGPQAAQLDGRSIYEASSPMSPATVYHEMDAGPVVGNHQRPIHSEA</sequence>
<dbReference type="OrthoDB" id="536881at2759"/>
<evidence type="ECO:0000256" key="5">
    <source>
        <dbReference type="SAM" id="MobiDB-lite"/>
    </source>
</evidence>
<reference evidence="9" key="1">
    <citation type="submission" date="2022-12" db="EMBL/GenBank/DDBJ databases">
        <authorList>
            <person name="Petersen C."/>
        </authorList>
    </citation>
    <scope>NUCLEOTIDE SEQUENCE</scope>
    <source>
        <strain evidence="9">IBT 29677</strain>
    </source>
</reference>
<protein>
    <recommendedName>
        <fullName evidence="8">Receptor L-domain domain-containing protein</fullName>
    </recommendedName>
</protein>
<dbReference type="EMBL" id="JAPZBU010000004">
    <property type="protein sequence ID" value="KAJ5407645.1"/>
    <property type="molecule type" value="Genomic_DNA"/>
</dbReference>
<dbReference type="RefSeq" id="XP_056491960.1">
    <property type="nucleotide sequence ID" value="XM_056626165.1"/>
</dbReference>
<keyword evidence="4 6" id="KW-0472">Membrane</keyword>
<dbReference type="InterPro" id="IPR036941">
    <property type="entry name" value="Rcpt_L-dom_sf"/>
</dbReference>
<keyword evidence="2 6" id="KW-0812">Transmembrane</keyword>
<dbReference type="InterPro" id="IPR000494">
    <property type="entry name" value="Rcpt_L-dom"/>
</dbReference>
<evidence type="ECO:0000259" key="8">
    <source>
        <dbReference type="Pfam" id="PF01030"/>
    </source>
</evidence>
<comment type="subcellular location">
    <subcellularLocation>
        <location evidence="1">Membrane</location>
        <topology evidence="1">Single-pass membrane protein</topology>
    </subcellularLocation>
</comment>
<dbReference type="PANTHER" id="PTHR15549">
    <property type="entry name" value="PAIRED IMMUNOGLOBULIN-LIKE TYPE 2 RECEPTOR"/>
    <property type="match status" value="1"/>
</dbReference>
<evidence type="ECO:0000256" key="1">
    <source>
        <dbReference type="ARBA" id="ARBA00004167"/>
    </source>
</evidence>
<dbReference type="AlphaFoldDB" id="A0A9W9W766"/>
<gene>
    <name evidence="9" type="ORF">N7509_001528</name>
</gene>
<evidence type="ECO:0000256" key="2">
    <source>
        <dbReference type="ARBA" id="ARBA00022692"/>
    </source>
</evidence>
<keyword evidence="3 6" id="KW-1133">Transmembrane helix</keyword>
<dbReference type="GO" id="GO:0071944">
    <property type="term" value="C:cell periphery"/>
    <property type="evidence" value="ECO:0007669"/>
    <property type="project" value="UniProtKB-ARBA"/>
</dbReference>
<dbReference type="GO" id="GO:0016020">
    <property type="term" value="C:membrane"/>
    <property type="evidence" value="ECO:0007669"/>
    <property type="project" value="UniProtKB-SubCell"/>
</dbReference>
<keyword evidence="7" id="KW-0732">Signal</keyword>
<dbReference type="Proteomes" id="UP001147747">
    <property type="component" value="Unassembled WGS sequence"/>
</dbReference>
<keyword evidence="10" id="KW-1185">Reference proteome</keyword>
<feature type="domain" description="Receptor L-domain" evidence="8">
    <location>
        <begin position="42"/>
        <end position="136"/>
    </location>
</feature>